<dbReference type="Pfam" id="PF15663">
    <property type="entry name" value="zf-CCCH_3"/>
    <property type="match status" value="1"/>
</dbReference>
<evidence type="ECO:0000256" key="1">
    <source>
        <dbReference type="ARBA" id="ARBA00022723"/>
    </source>
</evidence>
<evidence type="ECO:0000256" key="2">
    <source>
        <dbReference type="ARBA" id="ARBA00022737"/>
    </source>
</evidence>
<evidence type="ECO:0000256" key="7">
    <source>
        <dbReference type="SAM" id="MobiDB-lite"/>
    </source>
</evidence>
<dbReference type="EMBL" id="BTGU01000068">
    <property type="protein sequence ID" value="GMN57099.1"/>
    <property type="molecule type" value="Genomic_DNA"/>
</dbReference>
<evidence type="ECO:0000256" key="6">
    <source>
        <dbReference type="PROSITE-ProRule" id="PRU00723"/>
    </source>
</evidence>
<feature type="compositionally biased region" description="Low complexity" evidence="7">
    <location>
        <begin position="1"/>
        <end position="17"/>
    </location>
</feature>
<protein>
    <recommendedName>
        <fullName evidence="8">C3H1-type domain-containing protein</fullName>
    </recommendedName>
</protein>
<proteinExistence type="predicted"/>
<feature type="region of interest" description="Disordered" evidence="7">
    <location>
        <begin position="149"/>
        <end position="170"/>
    </location>
</feature>
<feature type="domain" description="C3H1-type" evidence="8">
    <location>
        <begin position="56"/>
        <end position="82"/>
    </location>
</feature>
<feature type="region of interest" description="Disordered" evidence="7">
    <location>
        <begin position="326"/>
        <end position="346"/>
    </location>
</feature>
<dbReference type="PANTHER" id="PTHR15725:SF14">
    <property type="entry name" value="ZINC FINGER CCCH DOMAIN-CONTAINING PROTEIN 11A"/>
    <property type="match status" value="1"/>
</dbReference>
<comment type="caution">
    <text evidence="9">The sequence shown here is derived from an EMBL/GenBank/DDBJ whole genome shotgun (WGS) entry which is preliminary data.</text>
</comment>
<evidence type="ECO:0000256" key="5">
    <source>
        <dbReference type="ARBA" id="ARBA00023125"/>
    </source>
</evidence>
<evidence type="ECO:0000259" key="8">
    <source>
        <dbReference type="PROSITE" id="PS50103"/>
    </source>
</evidence>
<feature type="region of interest" description="Disordered" evidence="7">
    <location>
        <begin position="360"/>
        <end position="396"/>
    </location>
</feature>
<dbReference type="FunFam" id="4.10.1000.10:FF:000021">
    <property type="entry name" value="Zinc finger CCCH domain-containing protein 17"/>
    <property type="match status" value="1"/>
</dbReference>
<dbReference type="Pfam" id="PF00642">
    <property type="entry name" value="zf-CCCH"/>
    <property type="match status" value="1"/>
</dbReference>
<keyword evidence="5" id="KW-0238">DNA-binding</keyword>
<dbReference type="Gene3D" id="4.10.1000.10">
    <property type="entry name" value="Zinc finger, CCCH-type"/>
    <property type="match status" value="2"/>
</dbReference>
<sequence length="722" mass="79884">MVAGAQQQPQPQQQQPPVSAEEEALKRNTDCVYFLASPLTCKKGSECEYRHSEYARVNPRDCWYWLNGNCLNAKCAFRHPPLDGLLGTQAAPAVGSALPSSQATPQATAVPVTPVTPATNNSSKQAVPCIFFQKGFCLKGDRCAFSHGPNPPTSTKVSQPSAVTHGSKPSNVKKAFGGLQKCTQEQKIPQASIAKEVGVAPQANPVPKVETAPPRNGVNIERSVPSIKSFDDEALRSKAVSVPVMNGIPTTRLNRSHQVNVLEDLGFQNGKDADDFLRESSPGFDVLVDDELRDPDYFHGEDQYGRARGHDGRNLTSVDEYDMDQSAGYGSAADVDRERFRDPRGYDSYDHMQGQYAWDQHKASPERMVSGPTHFDGRGYRKSHSPDNINESDLRHRLSKQRRINGLRSVISHDYAHDNHVDDRNYRGSSRRDPHQKPLQHEVPISSRLRGRIKLQGGPSANDGDLHHDREFDSGRSRGRLSPSRPQISTHQGRFRDRLKGRVLEDHNNEGRSFKGLRPGREAMDDEGIDFARPKRLLELKAEHKDQSHLGKRKSTRMEVSQQSEGDLSFEGPKPLSEILKRKRGAEATGSGSEKPIGETQDSSPALAKEEGNDSVGGNKDESKSANTDVVGTEDEKLEGPYGLSSEVPDANDLEVEDGMIYDEAVDDQELDAEDQTHGEYDYEQGEEEGEYDGENAEDEEECLEDEDGDDDFAKKIGVVFS</sequence>
<feature type="region of interest" description="Disordered" evidence="7">
    <location>
        <begin position="1"/>
        <end position="22"/>
    </location>
</feature>
<feature type="region of interest" description="Disordered" evidence="7">
    <location>
        <begin position="667"/>
        <end position="710"/>
    </location>
</feature>
<name>A0AA88DKT9_FICCA</name>
<keyword evidence="3 6" id="KW-0863">Zinc-finger</keyword>
<keyword evidence="1 6" id="KW-0479">Metal-binding</keyword>
<gene>
    <name evidence="9" type="ORF">TIFTF001_026210</name>
</gene>
<keyword evidence="2" id="KW-0677">Repeat</keyword>
<evidence type="ECO:0000256" key="3">
    <source>
        <dbReference type="ARBA" id="ARBA00022771"/>
    </source>
</evidence>
<dbReference type="GO" id="GO:0003677">
    <property type="term" value="F:DNA binding"/>
    <property type="evidence" value="ECO:0007669"/>
    <property type="project" value="UniProtKB-KW"/>
</dbReference>
<evidence type="ECO:0000313" key="9">
    <source>
        <dbReference type="EMBL" id="GMN57099.1"/>
    </source>
</evidence>
<dbReference type="InterPro" id="IPR041686">
    <property type="entry name" value="Znf-CCCH_3"/>
</dbReference>
<feature type="compositionally biased region" description="Basic and acidic residues" evidence="7">
    <location>
        <begin position="334"/>
        <end position="346"/>
    </location>
</feature>
<dbReference type="PROSITE" id="PS50103">
    <property type="entry name" value="ZF_C3H1"/>
    <property type="match status" value="3"/>
</dbReference>
<dbReference type="PANTHER" id="PTHR15725">
    <property type="entry name" value="ZN-FINGER, C-X8-C-X5-C-X3-H TYPE-CONTAINING"/>
    <property type="match status" value="1"/>
</dbReference>
<feature type="region of interest" description="Disordered" evidence="7">
    <location>
        <begin position="542"/>
        <end position="653"/>
    </location>
</feature>
<dbReference type="GO" id="GO:0008270">
    <property type="term" value="F:zinc ion binding"/>
    <property type="evidence" value="ECO:0007669"/>
    <property type="project" value="UniProtKB-KW"/>
</dbReference>
<dbReference type="SUPFAM" id="SSF90229">
    <property type="entry name" value="CCCH zinc finger"/>
    <property type="match status" value="1"/>
</dbReference>
<dbReference type="Proteomes" id="UP001187192">
    <property type="component" value="Unassembled WGS sequence"/>
</dbReference>
<dbReference type="AlphaFoldDB" id="A0AA88DKT9"/>
<reference evidence="9" key="1">
    <citation type="submission" date="2023-07" db="EMBL/GenBank/DDBJ databases">
        <title>draft genome sequence of fig (Ficus carica).</title>
        <authorList>
            <person name="Takahashi T."/>
            <person name="Nishimura K."/>
        </authorList>
    </citation>
    <scope>NUCLEOTIDE SEQUENCE</scope>
</reference>
<feature type="region of interest" description="Disordered" evidence="7">
    <location>
        <begin position="409"/>
        <end position="528"/>
    </location>
</feature>
<feature type="compositionally biased region" description="Basic and acidic residues" evidence="7">
    <location>
        <begin position="414"/>
        <end position="440"/>
    </location>
</feature>
<dbReference type="SMART" id="SM00356">
    <property type="entry name" value="ZnF_C3H1"/>
    <property type="match status" value="3"/>
</dbReference>
<organism evidence="9 10">
    <name type="scientific">Ficus carica</name>
    <name type="common">Common fig</name>
    <dbReference type="NCBI Taxonomy" id="3494"/>
    <lineage>
        <taxon>Eukaryota</taxon>
        <taxon>Viridiplantae</taxon>
        <taxon>Streptophyta</taxon>
        <taxon>Embryophyta</taxon>
        <taxon>Tracheophyta</taxon>
        <taxon>Spermatophyta</taxon>
        <taxon>Magnoliopsida</taxon>
        <taxon>eudicotyledons</taxon>
        <taxon>Gunneridae</taxon>
        <taxon>Pentapetalae</taxon>
        <taxon>rosids</taxon>
        <taxon>fabids</taxon>
        <taxon>Rosales</taxon>
        <taxon>Moraceae</taxon>
        <taxon>Ficeae</taxon>
        <taxon>Ficus</taxon>
    </lineage>
</organism>
<feature type="zinc finger region" description="C3H1-type" evidence="6">
    <location>
        <begin position="123"/>
        <end position="150"/>
    </location>
</feature>
<feature type="compositionally biased region" description="Basic and acidic residues" evidence="7">
    <location>
        <begin position="494"/>
        <end position="523"/>
    </location>
</feature>
<evidence type="ECO:0000256" key="4">
    <source>
        <dbReference type="ARBA" id="ARBA00022833"/>
    </source>
</evidence>
<feature type="compositionally biased region" description="Basic and acidic residues" evidence="7">
    <location>
        <begin position="464"/>
        <end position="476"/>
    </location>
</feature>
<keyword evidence="4 6" id="KW-0862">Zinc</keyword>
<dbReference type="GO" id="GO:0003729">
    <property type="term" value="F:mRNA binding"/>
    <property type="evidence" value="ECO:0007669"/>
    <property type="project" value="TreeGrafter"/>
</dbReference>
<feature type="zinc finger region" description="C3H1-type" evidence="6">
    <location>
        <begin position="25"/>
        <end position="54"/>
    </location>
</feature>
<keyword evidence="10" id="KW-1185">Reference proteome</keyword>
<feature type="compositionally biased region" description="Acidic residues" evidence="7">
    <location>
        <begin position="682"/>
        <end position="710"/>
    </location>
</feature>
<feature type="domain" description="C3H1-type" evidence="8">
    <location>
        <begin position="25"/>
        <end position="54"/>
    </location>
</feature>
<accession>A0AA88DKT9</accession>
<feature type="zinc finger region" description="C3H1-type" evidence="6">
    <location>
        <begin position="56"/>
        <end position="82"/>
    </location>
</feature>
<dbReference type="InterPro" id="IPR036855">
    <property type="entry name" value="Znf_CCCH_sf"/>
</dbReference>
<feature type="domain" description="C3H1-type" evidence="8">
    <location>
        <begin position="123"/>
        <end position="150"/>
    </location>
</feature>
<dbReference type="InterPro" id="IPR000571">
    <property type="entry name" value="Znf_CCCH"/>
</dbReference>
<feature type="compositionally biased region" description="Polar residues" evidence="7">
    <location>
        <begin position="153"/>
        <end position="170"/>
    </location>
</feature>
<evidence type="ECO:0000313" key="10">
    <source>
        <dbReference type="Proteomes" id="UP001187192"/>
    </source>
</evidence>